<organism evidence="10">
    <name type="scientific">hydrothermal vent metagenome</name>
    <dbReference type="NCBI Taxonomy" id="652676"/>
    <lineage>
        <taxon>unclassified sequences</taxon>
        <taxon>metagenomes</taxon>
        <taxon>ecological metagenomes</taxon>
    </lineage>
</organism>
<dbReference type="CDD" id="cd07346">
    <property type="entry name" value="ABC_6TM_exporters"/>
    <property type="match status" value="1"/>
</dbReference>
<dbReference type="GO" id="GO:0016887">
    <property type="term" value="F:ATP hydrolysis activity"/>
    <property type="evidence" value="ECO:0007669"/>
    <property type="project" value="InterPro"/>
</dbReference>
<dbReference type="GO" id="GO:0015421">
    <property type="term" value="F:ABC-type oligopeptide transporter activity"/>
    <property type="evidence" value="ECO:0007669"/>
    <property type="project" value="TreeGrafter"/>
</dbReference>
<evidence type="ECO:0000259" key="8">
    <source>
        <dbReference type="PROSITE" id="PS50893"/>
    </source>
</evidence>
<dbReference type="InterPro" id="IPR027417">
    <property type="entry name" value="P-loop_NTPase"/>
</dbReference>
<evidence type="ECO:0000256" key="6">
    <source>
        <dbReference type="ARBA" id="ARBA00023136"/>
    </source>
</evidence>
<dbReference type="Pfam" id="PF00664">
    <property type="entry name" value="ABC_membrane"/>
    <property type="match status" value="1"/>
</dbReference>
<evidence type="ECO:0000259" key="9">
    <source>
        <dbReference type="PROSITE" id="PS50929"/>
    </source>
</evidence>
<evidence type="ECO:0000256" key="1">
    <source>
        <dbReference type="ARBA" id="ARBA00004141"/>
    </source>
</evidence>
<dbReference type="SUPFAM" id="SSF90123">
    <property type="entry name" value="ABC transporter transmembrane region"/>
    <property type="match status" value="1"/>
</dbReference>
<feature type="transmembrane region" description="Helical" evidence="7">
    <location>
        <begin position="21"/>
        <end position="41"/>
    </location>
</feature>
<dbReference type="SMART" id="SM00382">
    <property type="entry name" value="AAA"/>
    <property type="match status" value="1"/>
</dbReference>
<evidence type="ECO:0000313" key="10">
    <source>
        <dbReference type="EMBL" id="VAW42134.1"/>
    </source>
</evidence>
<dbReference type="EMBL" id="UOEW01000345">
    <property type="protein sequence ID" value="VAW42134.1"/>
    <property type="molecule type" value="Genomic_DNA"/>
</dbReference>
<comment type="subcellular location">
    <subcellularLocation>
        <location evidence="1">Membrane</location>
        <topology evidence="1">Multi-pass membrane protein</topology>
    </subcellularLocation>
</comment>
<keyword evidence="6 7" id="KW-0472">Membrane</keyword>
<evidence type="ECO:0000256" key="5">
    <source>
        <dbReference type="ARBA" id="ARBA00022989"/>
    </source>
</evidence>
<feature type="domain" description="ABC transmembrane type-1" evidence="9">
    <location>
        <begin position="25"/>
        <end position="301"/>
    </location>
</feature>
<reference evidence="10" key="1">
    <citation type="submission" date="2018-06" db="EMBL/GenBank/DDBJ databases">
        <authorList>
            <person name="Zhirakovskaya E."/>
        </authorList>
    </citation>
    <scope>NUCLEOTIDE SEQUENCE</scope>
</reference>
<keyword evidence="2 7" id="KW-0812">Transmembrane</keyword>
<keyword evidence="3" id="KW-0547">Nucleotide-binding</keyword>
<dbReference type="Pfam" id="PF00005">
    <property type="entry name" value="ABC_tran"/>
    <property type="match status" value="1"/>
</dbReference>
<feature type="transmembrane region" description="Helical" evidence="7">
    <location>
        <begin position="61"/>
        <end position="77"/>
    </location>
</feature>
<feature type="transmembrane region" description="Helical" evidence="7">
    <location>
        <begin position="139"/>
        <end position="156"/>
    </location>
</feature>
<dbReference type="InterPro" id="IPR003593">
    <property type="entry name" value="AAA+_ATPase"/>
</dbReference>
<dbReference type="Gene3D" id="1.20.1560.10">
    <property type="entry name" value="ABC transporter type 1, transmembrane domain"/>
    <property type="match status" value="1"/>
</dbReference>
<dbReference type="GO" id="GO:0016020">
    <property type="term" value="C:membrane"/>
    <property type="evidence" value="ECO:0007669"/>
    <property type="project" value="UniProtKB-SubCell"/>
</dbReference>
<evidence type="ECO:0000256" key="3">
    <source>
        <dbReference type="ARBA" id="ARBA00022741"/>
    </source>
</evidence>
<keyword evidence="5 7" id="KW-1133">Transmembrane helix</keyword>
<accession>A0A3B0WET4</accession>
<dbReference type="SUPFAM" id="SSF52540">
    <property type="entry name" value="P-loop containing nucleoside triphosphate hydrolases"/>
    <property type="match status" value="1"/>
</dbReference>
<feature type="transmembrane region" description="Helical" evidence="7">
    <location>
        <begin position="239"/>
        <end position="262"/>
    </location>
</feature>
<dbReference type="InterPro" id="IPR039421">
    <property type="entry name" value="Type_1_exporter"/>
</dbReference>
<keyword evidence="4" id="KW-0067">ATP-binding</keyword>
<name>A0A3B0WET4_9ZZZZ</name>
<protein>
    <recommendedName>
        <fullName evidence="11">Efflux ABC transporter, permease/ATP-binding protein</fullName>
    </recommendedName>
</protein>
<evidence type="ECO:0000256" key="4">
    <source>
        <dbReference type="ARBA" id="ARBA00022840"/>
    </source>
</evidence>
<feature type="domain" description="ABC transporter" evidence="8">
    <location>
        <begin position="329"/>
        <end position="554"/>
    </location>
</feature>
<dbReference type="GO" id="GO:0005524">
    <property type="term" value="F:ATP binding"/>
    <property type="evidence" value="ECO:0007669"/>
    <property type="project" value="UniProtKB-KW"/>
</dbReference>
<evidence type="ECO:0008006" key="11">
    <source>
        <dbReference type="Google" id="ProtNLM"/>
    </source>
</evidence>
<dbReference type="PANTHER" id="PTHR43394:SF1">
    <property type="entry name" value="ATP-BINDING CASSETTE SUB-FAMILY B MEMBER 10, MITOCHONDRIAL"/>
    <property type="match status" value="1"/>
</dbReference>
<dbReference type="InterPro" id="IPR036640">
    <property type="entry name" value="ABC1_TM_sf"/>
</dbReference>
<feature type="transmembrane region" description="Helical" evidence="7">
    <location>
        <begin position="162"/>
        <end position="182"/>
    </location>
</feature>
<evidence type="ECO:0000256" key="2">
    <source>
        <dbReference type="ARBA" id="ARBA00022692"/>
    </source>
</evidence>
<dbReference type="PROSITE" id="PS50893">
    <property type="entry name" value="ABC_TRANSPORTER_2"/>
    <property type="match status" value="1"/>
</dbReference>
<evidence type="ECO:0000256" key="7">
    <source>
        <dbReference type="SAM" id="Phobius"/>
    </source>
</evidence>
<dbReference type="Gene3D" id="3.40.50.300">
    <property type="entry name" value="P-loop containing nucleotide triphosphate hydrolases"/>
    <property type="match status" value="1"/>
</dbReference>
<sequence>MYTNFSPFRPPANFWAKSYKAIAQLIVNGLIKSLIVISSYYWIKNLSAQIRQGQEIATQNVIYLLLAAGCIVLLRVHERYVAEKMSQKYINSIRSSLLKRLMRASIRDIQTKTIGNLSSRLAGDLSVLKRWLSLGISRLVTHSILLSITIMLVMSINTSLGIVIAVALVVLISAAMAVGHQLKHSIKQVREKRIKIHSLLVERLSALPMIRTMGKEQQEVAKINLVANKLEDNIAKQGIFLGLLRGIGDSSALVLISLFFIFNGYNDNFLSTDEITALISIILFINSPIRELGRVQEYYQGAKLSINKIQELYNMPRIIRGKSRQEKVARISNALGKISIRNVQILPVFSALNMSAKQGEHIALTGSNGSGKSTLLNLLLGLIKADKGKIRVNGIYPNKTISSDRARNIGYSSAEALLIKGSLKKNLCYRKPDADKKEINGLLRFCQLEQLVGKLPRGLNTQVNEHGQNFSSGEKARISLFRALLGNPAILILDEPESYLDEGGFLIIKQLLKSYNGTLIVATHNQQLISLCSKQWNLDKLIKKPNKSMRLIKNHAKK</sequence>
<dbReference type="InterPro" id="IPR003439">
    <property type="entry name" value="ABC_transporter-like_ATP-bd"/>
</dbReference>
<dbReference type="PANTHER" id="PTHR43394">
    <property type="entry name" value="ATP-DEPENDENT PERMEASE MDL1, MITOCHONDRIAL"/>
    <property type="match status" value="1"/>
</dbReference>
<dbReference type="InterPro" id="IPR011527">
    <property type="entry name" value="ABC1_TM_dom"/>
</dbReference>
<proteinExistence type="predicted"/>
<gene>
    <name evidence="10" type="ORF">MNBD_GAMMA01-707</name>
</gene>
<dbReference type="PROSITE" id="PS50929">
    <property type="entry name" value="ABC_TM1F"/>
    <property type="match status" value="1"/>
</dbReference>
<dbReference type="AlphaFoldDB" id="A0A3B0WET4"/>